<gene>
    <name evidence="2" type="ORF">EJN90_12525</name>
</gene>
<proteinExistence type="predicted"/>
<keyword evidence="3" id="KW-1185">Reference proteome</keyword>
<organism evidence="2 3">
    <name type="scientific">Jeotgalibaca ciconiae</name>
    <dbReference type="NCBI Taxonomy" id="2496265"/>
    <lineage>
        <taxon>Bacteria</taxon>
        <taxon>Bacillati</taxon>
        <taxon>Bacillota</taxon>
        <taxon>Bacilli</taxon>
        <taxon>Lactobacillales</taxon>
        <taxon>Carnobacteriaceae</taxon>
        <taxon>Jeotgalibaca</taxon>
    </lineage>
</organism>
<keyword evidence="1" id="KW-0472">Membrane</keyword>
<name>A0A3Q9BLX7_9LACT</name>
<dbReference type="OrthoDB" id="9997102at2"/>
<dbReference type="Proteomes" id="UP000273326">
    <property type="component" value="Chromosome"/>
</dbReference>
<evidence type="ECO:0000313" key="3">
    <source>
        <dbReference type="Proteomes" id="UP000273326"/>
    </source>
</evidence>
<keyword evidence="1" id="KW-0812">Transmembrane</keyword>
<evidence type="ECO:0000313" key="2">
    <source>
        <dbReference type="EMBL" id="AZP05402.1"/>
    </source>
</evidence>
<protein>
    <submittedName>
        <fullName evidence="2">Uncharacterized protein</fullName>
    </submittedName>
</protein>
<dbReference type="EMBL" id="CP034465">
    <property type="protein sequence ID" value="AZP05402.1"/>
    <property type="molecule type" value="Genomic_DNA"/>
</dbReference>
<dbReference type="AlphaFoldDB" id="A0A3Q9BLX7"/>
<dbReference type="KEGG" id="jeh:EJN90_12525"/>
<keyword evidence="1" id="KW-1133">Transmembrane helix</keyword>
<reference evidence="3" key="1">
    <citation type="submission" date="2018-12" db="EMBL/GenBank/DDBJ databases">
        <title>Complete genome sequencing of Jeotgalibaca sp. H21T32.</title>
        <authorList>
            <person name="Bae J.-W."/>
            <person name="Lee S.-Y."/>
        </authorList>
    </citation>
    <scope>NUCLEOTIDE SEQUENCE [LARGE SCALE GENOMIC DNA]</scope>
    <source>
        <strain evidence="3">H21T32</strain>
    </source>
</reference>
<accession>A0A3Q9BLX7</accession>
<sequence>MNKINKSYIDKLTNFIKISFLLTLFIFIICDTSALSTTHVSNQDQYAFLFDYLEGNLLDSELVEVRAVTHAEKIVSPISKKTKAINDKMEFSVYTYMHDDGTDINSHTIIDYSFKEPMKVKYNDSLSVKIGGYLRPITPISSIMLTKSNVDEDWEIVKKPTPVMNSLQSFTLEGDELANSDSYSRVLIDIPAYVNPEATDNILPEFQINYVSDSSIYFNLSGLQMLLIGIIILVLLPIFIKFILRRFD</sequence>
<dbReference type="RefSeq" id="WP_126111760.1">
    <property type="nucleotide sequence ID" value="NZ_CP034465.1"/>
</dbReference>
<evidence type="ECO:0000256" key="1">
    <source>
        <dbReference type="SAM" id="Phobius"/>
    </source>
</evidence>
<feature type="transmembrane region" description="Helical" evidence="1">
    <location>
        <begin position="222"/>
        <end position="244"/>
    </location>
</feature>